<evidence type="ECO:0000256" key="3">
    <source>
        <dbReference type="SAM" id="MobiDB-lite"/>
    </source>
</evidence>
<evidence type="ECO:0000256" key="1">
    <source>
        <dbReference type="ARBA" id="ARBA00022658"/>
    </source>
</evidence>
<feature type="non-terminal residue" evidence="6">
    <location>
        <position position="766"/>
    </location>
</feature>
<dbReference type="Gene3D" id="1.20.870.10">
    <property type="entry name" value="Son of sevenless (SoS) protein Chain: S domain 1"/>
    <property type="match status" value="1"/>
</dbReference>
<comment type="caution">
    <text evidence="6">The sequence shown here is derived from an EMBL/GenBank/DDBJ whole genome shotgun (WGS) entry which is preliminary data.</text>
</comment>
<feature type="region of interest" description="Disordered" evidence="3">
    <location>
        <begin position="86"/>
        <end position="130"/>
    </location>
</feature>
<dbReference type="AlphaFoldDB" id="A0A9P7KJ57"/>
<feature type="domain" description="Ras-GEF" evidence="4">
    <location>
        <begin position="496"/>
        <end position="737"/>
    </location>
</feature>
<dbReference type="Gene3D" id="1.10.840.10">
    <property type="entry name" value="Ras guanine-nucleotide exchange factors catalytic domain"/>
    <property type="match status" value="1"/>
</dbReference>
<dbReference type="SUPFAM" id="SSF48366">
    <property type="entry name" value="Ras GEF"/>
    <property type="match status" value="1"/>
</dbReference>
<organism evidence="6 7">
    <name type="scientific">Sphagnurus paluster</name>
    <dbReference type="NCBI Taxonomy" id="117069"/>
    <lineage>
        <taxon>Eukaryota</taxon>
        <taxon>Fungi</taxon>
        <taxon>Dikarya</taxon>
        <taxon>Basidiomycota</taxon>
        <taxon>Agaricomycotina</taxon>
        <taxon>Agaricomycetes</taxon>
        <taxon>Agaricomycetidae</taxon>
        <taxon>Agaricales</taxon>
        <taxon>Tricholomatineae</taxon>
        <taxon>Lyophyllaceae</taxon>
        <taxon>Sphagnurus</taxon>
    </lineage>
</organism>
<evidence type="ECO:0000256" key="2">
    <source>
        <dbReference type="PROSITE-ProRule" id="PRU00168"/>
    </source>
</evidence>
<dbReference type="Pfam" id="PF00618">
    <property type="entry name" value="RasGEF_N"/>
    <property type="match status" value="1"/>
</dbReference>
<reference evidence="6" key="1">
    <citation type="submission" date="2021-02" db="EMBL/GenBank/DDBJ databases">
        <authorList>
            <person name="Nieuwenhuis M."/>
            <person name="Van De Peppel L.J.J."/>
        </authorList>
    </citation>
    <scope>NUCLEOTIDE SEQUENCE</scope>
    <source>
        <strain evidence="6">D49</strain>
    </source>
</reference>
<dbReference type="InterPro" id="IPR008937">
    <property type="entry name" value="Ras-like_GEF"/>
</dbReference>
<gene>
    <name evidence="6" type="ORF">H0H81_007939</name>
</gene>
<dbReference type="PANTHER" id="PTHR23113">
    <property type="entry name" value="GUANINE NUCLEOTIDE EXCHANGE FACTOR"/>
    <property type="match status" value="1"/>
</dbReference>
<dbReference type="InterPro" id="IPR000651">
    <property type="entry name" value="Ras-like_Gua-exchang_fac_N"/>
</dbReference>
<feature type="domain" description="N-terminal Ras-GEF" evidence="5">
    <location>
        <begin position="311"/>
        <end position="446"/>
    </location>
</feature>
<keyword evidence="7" id="KW-1185">Reference proteome</keyword>
<reference evidence="6" key="2">
    <citation type="submission" date="2021-10" db="EMBL/GenBank/DDBJ databases">
        <title>Phylogenomics reveals ancestral predisposition of the termite-cultivated fungus Termitomyces towards a domesticated lifestyle.</title>
        <authorList>
            <person name="Auxier B."/>
            <person name="Grum-Grzhimaylo A."/>
            <person name="Cardenas M.E."/>
            <person name="Lodge J.D."/>
            <person name="Laessoe T."/>
            <person name="Pedersen O."/>
            <person name="Smith M.E."/>
            <person name="Kuyper T.W."/>
            <person name="Franco-Molano E.A."/>
            <person name="Baroni T.J."/>
            <person name="Aanen D.K."/>
        </authorList>
    </citation>
    <scope>NUCLEOTIDE SEQUENCE</scope>
    <source>
        <strain evidence="6">D49</strain>
    </source>
</reference>
<proteinExistence type="predicted"/>
<evidence type="ECO:0000313" key="7">
    <source>
        <dbReference type="Proteomes" id="UP000717328"/>
    </source>
</evidence>
<dbReference type="Proteomes" id="UP000717328">
    <property type="component" value="Unassembled WGS sequence"/>
</dbReference>
<name>A0A9P7KJ57_9AGAR</name>
<evidence type="ECO:0000313" key="6">
    <source>
        <dbReference type="EMBL" id="KAG5651659.1"/>
    </source>
</evidence>
<evidence type="ECO:0000259" key="4">
    <source>
        <dbReference type="PROSITE" id="PS50009"/>
    </source>
</evidence>
<dbReference type="InterPro" id="IPR001895">
    <property type="entry name" value="RASGEF_cat_dom"/>
</dbReference>
<dbReference type="GO" id="GO:0007264">
    <property type="term" value="P:small GTPase-mediated signal transduction"/>
    <property type="evidence" value="ECO:0007669"/>
    <property type="project" value="InterPro"/>
</dbReference>
<dbReference type="PROSITE" id="PS50009">
    <property type="entry name" value="RASGEF_CAT"/>
    <property type="match status" value="1"/>
</dbReference>
<keyword evidence="1 2" id="KW-0344">Guanine-nucleotide releasing factor</keyword>
<dbReference type="InterPro" id="IPR036964">
    <property type="entry name" value="RASGEF_cat_dom_sf"/>
</dbReference>
<feature type="region of interest" description="Disordered" evidence="3">
    <location>
        <begin position="232"/>
        <end position="273"/>
    </location>
</feature>
<accession>A0A9P7KJ57</accession>
<dbReference type="PROSITE" id="PS50212">
    <property type="entry name" value="RASGEF_NTER"/>
    <property type="match status" value="1"/>
</dbReference>
<sequence>MLFSNSLRTIVRSMDELPHDVRLNPRYEAAQFQVLFAGNLVLTEVNRMPEEPSQGGVGKALECVSMAMLSLRSFLKVAETILVENKPLPSLPSSPEENSASTKQGGGRDDSNIQECDGHGGNSAKGEGIDKNCDAVKKPTAGVSPIVLESETLVNAVKCILESPTDETSDHAPTASDETDTICNLPVNSSISKKKQIRNRGRLLVKRIARRRHASVLKAASVISQLASSSSSTLLNSDDTLSSDTSSDISTSWESLESPKESFSSENKEREAEVPYIPRQSAFYYTADPYCGTDVEMPIPTGDSIAVRLDHKGEMKAASMTALVRILTSKESVLDPDFIALFFISFRFFSSPKHFLEALIRRYDEEPPADLNSQQFSVWVRSHMNAQIRVGRAILMWLDVYWKQDDDDEVLEDLQNFVLDRFVGELPEGMVDQIIVGIDRVWEPMCRRDRRLEDVRFIYTSRTGAPPFPINHFPITKVDTSLPLSEQLMIFNGPQGREEFARQLTIPINHKLGLVDPEDAIKYWQFKDDAKRKEEIDRWEIARILKSIIEFERALCSWVTFSVLEEHTVAKRRMMLEFWTDIAIRCLNLRNFSGANCILNGLSSGAITRLKHTVLSVDALTKQHYRTLQDYFSGQDNYVIYREALSVVEPTVQVLAPLIRDVISVLSVLSTSIGATDNSSEKNMINLCSYRVILKTVRSMCMLSKFLLLSGLNVIPTCSADLEPKDQSLNSIHEPWKYTVKGSLNAKYTLVEVPAPDAKSRVKKRQ</sequence>
<dbReference type="Pfam" id="PF00617">
    <property type="entry name" value="RasGEF"/>
    <property type="match status" value="1"/>
</dbReference>
<dbReference type="GO" id="GO:0005085">
    <property type="term" value="F:guanyl-nucleotide exchange factor activity"/>
    <property type="evidence" value="ECO:0007669"/>
    <property type="project" value="UniProtKB-KW"/>
</dbReference>
<feature type="compositionally biased region" description="Low complexity" evidence="3">
    <location>
        <begin position="232"/>
        <end position="256"/>
    </location>
</feature>
<dbReference type="SMART" id="SM00229">
    <property type="entry name" value="RasGEFN"/>
    <property type="match status" value="1"/>
</dbReference>
<feature type="compositionally biased region" description="Low complexity" evidence="3">
    <location>
        <begin position="87"/>
        <end position="99"/>
    </location>
</feature>
<dbReference type="PANTHER" id="PTHR23113:SF99">
    <property type="entry name" value="RASGEF DOMAIN-CONTAINING PROTEIN"/>
    <property type="match status" value="1"/>
</dbReference>
<dbReference type="EMBL" id="JABCKI010000215">
    <property type="protein sequence ID" value="KAG5651659.1"/>
    <property type="molecule type" value="Genomic_DNA"/>
</dbReference>
<protein>
    <submittedName>
        <fullName evidence="6">Uncharacterized protein</fullName>
    </submittedName>
</protein>
<dbReference type="OrthoDB" id="546434at2759"/>
<evidence type="ECO:0000259" key="5">
    <source>
        <dbReference type="PROSITE" id="PS50212"/>
    </source>
</evidence>
<dbReference type="InterPro" id="IPR023578">
    <property type="entry name" value="Ras_GEF_dom_sf"/>
</dbReference>
<dbReference type="SMART" id="SM00147">
    <property type="entry name" value="RasGEF"/>
    <property type="match status" value="1"/>
</dbReference>